<evidence type="ECO:0000256" key="1">
    <source>
        <dbReference type="ARBA" id="ARBA00022553"/>
    </source>
</evidence>
<evidence type="ECO:0000256" key="5">
    <source>
        <dbReference type="PROSITE-ProRule" id="PRU00169"/>
    </source>
</evidence>
<dbReference type="InterPro" id="IPR058245">
    <property type="entry name" value="NreC/VraR/RcsB-like_REC"/>
</dbReference>
<dbReference type="RefSeq" id="WP_097127419.1">
    <property type="nucleotide sequence ID" value="NZ_OCMT01000001.1"/>
</dbReference>
<sequence length="215" mass="23863">MDIKVAIFEDNRLIREALQTIINALPGFVCTGAFANVNQVQGDIRFSQPNVVLMDIEMPGRNGIEATKMIREEFPEIKVLIQTVFNDSEKIFSALCAGASGYILKTDSPIRQVEAIREVYNGGGAMSTSIAQKVMGFFVNRNVILVAPNQGDLGLSNREKEILALMVQGLSYKDMADKAFISYETIRTHVKHIYKKLHVVCRAEAVLKAKQQGIL</sequence>
<dbReference type="Proteomes" id="UP000219281">
    <property type="component" value="Unassembled WGS sequence"/>
</dbReference>
<dbReference type="PROSITE" id="PS50110">
    <property type="entry name" value="RESPONSE_REGULATORY"/>
    <property type="match status" value="1"/>
</dbReference>
<accession>A0A285ZNV3</accession>
<keyword evidence="2" id="KW-0805">Transcription regulation</keyword>
<dbReference type="InterPro" id="IPR039420">
    <property type="entry name" value="WalR-like"/>
</dbReference>
<evidence type="ECO:0000313" key="8">
    <source>
        <dbReference type="EMBL" id="SOD11322.1"/>
    </source>
</evidence>
<feature type="modified residue" description="4-aspartylphosphate" evidence="5">
    <location>
        <position position="55"/>
    </location>
</feature>
<dbReference type="InterPro" id="IPR001789">
    <property type="entry name" value="Sig_transdc_resp-reg_receiver"/>
</dbReference>
<keyword evidence="1 5" id="KW-0597">Phosphoprotein</keyword>
<evidence type="ECO:0000256" key="2">
    <source>
        <dbReference type="ARBA" id="ARBA00023015"/>
    </source>
</evidence>
<name>A0A285ZNV3_9SPHI</name>
<keyword evidence="9" id="KW-1185">Reference proteome</keyword>
<keyword evidence="3" id="KW-0238">DNA-binding</keyword>
<dbReference type="AlphaFoldDB" id="A0A285ZNV3"/>
<dbReference type="GO" id="GO:0003677">
    <property type="term" value="F:DNA binding"/>
    <property type="evidence" value="ECO:0007669"/>
    <property type="project" value="UniProtKB-KW"/>
</dbReference>
<dbReference type="PANTHER" id="PTHR43214">
    <property type="entry name" value="TWO-COMPONENT RESPONSE REGULATOR"/>
    <property type="match status" value="1"/>
</dbReference>
<dbReference type="SMART" id="SM00448">
    <property type="entry name" value="REC"/>
    <property type="match status" value="1"/>
</dbReference>
<organism evidence="8 9">
    <name type="scientific">Pedobacter xixiisoli</name>
    <dbReference type="NCBI Taxonomy" id="1476464"/>
    <lineage>
        <taxon>Bacteria</taxon>
        <taxon>Pseudomonadati</taxon>
        <taxon>Bacteroidota</taxon>
        <taxon>Sphingobacteriia</taxon>
        <taxon>Sphingobacteriales</taxon>
        <taxon>Sphingobacteriaceae</taxon>
        <taxon>Pedobacter</taxon>
    </lineage>
</organism>
<reference evidence="9" key="1">
    <citation type="submission" date="2017-09" db="EMBL/GenBank/DDBJ databases">
        <authorList>
            <person name="Varghese N."/>
            <person name="Submissions S."/>
        </authorList>
    </citation>
    <scope>NUCLEOTIDE SEQUENCE [LARGE SCALE GENOMIC DNA]</scope>
    <source>
        <strain evidence="9">CGMCC 1.12803</strain>
    </source>
</reference>
<dbReference type="SUPFAM" id="SSF46894">
    <property type="entry name" value="C-terminal effector domain of the bipartite response regulators"/>
    <property type="match status" value="1"/>
</dbReference>
<evidence type="ECO:0000256" key="4">
    <source>
        <dbReference type="ARBA" id="ARBA00023163"/>
    </source>
</evidence>
<evidence type="ECO:0000313" key="9">
    <source>
        <dbReference type="Proteomes" id="UP000219281"/>
    </source>
</evidence>
<protein>
    <submittedName>
        <fullName evidence="8">Two component transcriptional regulator, LuxR family</fullName>
    </submittedName>
</protein>
<proteinExistence type="predicted"/>
<evidence type="ECO:0000259" key="6">
    <source>
        <dbReference type="PROSITE" id="PS50043"/>
    </source>
</evidence>
<feature type="domain" description="HTH luxR-type" evidence="6">
    <location>
        <begin position="148"/>
        <end position="213"/>
    </location>
</feature>
<dbReference type="EMBL" id="OCMT01000001">
    <property type="protein sequence ID" value="SOD11322.1"/>
    <property type="molecule type" value="Genomic_DNA"/>
</dbReference>
<dbReference type="Gene3D" id="3.40.50.2300">
    <property type="match status" value="1"/>
</dbReference>
<keyword evidence="4" id="KW-0804">Transcription</keyword>
<feature type="domain" description="Response regulatory" evidence="7">
    <location>
        <begin position="4"/>
        <end position="120"/>
    </location>
</feature>
<evidence type="ECO:0000259" key="7">
    <source>
        <dbReference type="PROSITE" id="PS50110"/>
    </source>
</evidence>
<dbReference type="GO" id="GO:0006355">
    <property type="term" value="P:regulation of DNA-templated transcription"/>
    <property type="evidence" value="ECO:0007669"/>
    <property type="project" value="InterPro"/>
</dbReference>
<dbReference type="Pfam" id="PF00196">
    <property type="entry name" value="GerE"/>
    <property type="match status" value="1"/>
</dbReference>
<dbReference type="InterPro" id="IPR011006">
    <property type="entry name" value="CheY-like_superfamily"/>
</dbReference>
<dbReference type="PANTHER" id="PTHR43214:SF24">
    <property type="entry name" value="TRANSCRIPTIONAL REGULATORY PROTEIN NARL-RELATED"/>
    <property type="match status" value="1"/>
</dbReference>
<dbReference type="PRINTS" id="PR00038">
    <property type="entry name" value="HTHLUXR"/>
</dbReference>
<dbReference type="InterPro" id="IPR000792">
    <property type="entry name" value="Tscrpt_reg_LuxR_C"/>
</dbReference>
<evidence type="ECO:0000256" key="3">
    <source>
        <dbReference type="ARBA" id="ARBA00023125"/>
    </source>
</evidence>
<dbReference type="SMART" id="SM00421">
    <property type="entry name" value="HTH_LUXR"/>
    <property type="match status" value="1"/>
</dbReference>
<dbReference type="CDD" id="cd06170">
    <property type="entry name" value="LuxR_C_like"/>
    <property type="match status" value="1"/>
</dbReference>
<dbReference type="PROSITE" id="PS50043">
    <property type="entry name" value="HTH_LUXR_2"/>
    <property type="match status" value="1"/>
</dbReference>
<dbReference type="InterPro" id="IPR016032">
    <property type="entry name" value="Sig_transdc_resp-reg_C-effctor"/>
</dbReference>
<dbReference type="Pfam" id="PF00072">
    <property type="entry name" value="Response_reg"/>
    <property type="match status" value="1"/>
</dbReference>
<dbReference type="SUPFAM" id="SSF52172">
    <property type="entry name" value="CheY-like"/>
    <property type="match status" value="1"/>
</dbReference>
<gene>
    <name evidence="8" type="ORF">SAMN06297358_0091</name>
</gene>
<dbReference type="OrthoDB" id="9797341at2"/>
<dbReference type="GO" id="GO:0000160">
    <property type="term" value="P:phosphorelay signal transduction system"/>
    <property type="evidence" value="ECO:0007669"/>
    <property type="project" value="InterPro"/>
</dbReference>
<dbReference type="CDD" id="cd17535">
    <property type="entry name" value="REC_NarL-like"/>
    <property type="match status" value="1"/>
</dbReference>